<sequence length="354" mass="39255">MAARTSPLRWARAAAPIRPARLAVRQVHSSPIATQYSREDERRRRQDEEQRFIDLLRQGARDQRRAREQRAQFSQGTPFAVLGNAAQKAPGVRELTPRQRQLGLVLLLAGAGGVYYVCHLEQVPETGRWRFMDVRIADENAMGKQTYEKTMATYGDHVLSSWSPEAARVQKVAKRIIEVCSQLDAQRAKDAPPTQWNVHVIESPEKNAFALPGGSIFVFTGILPVCENDDGLATVLAHEIAHVLARHPAEKMSGLTVVWALGIVLDMLGFDVGLSRMALNLLMSLPNSRKMETEADHIGLLIMSKACFDPTQAVSFWKRMGAGAKQGGAIAQSAQSILSTHPLDSKRVQHIEDR</sequence>
<dbReference type="AlphaFoldDB" id="A0AAF0E106"/>
<evidence type="ECO:0000313" key="9">
    <source>
        <dbReference type="Proteomes" id="UP001214603"/>
    </source>
</evidence>
<evidence type="ECO:0000256" key="5">
    <source>
        <dbReference type="ARBA" id="ARBA00023049"/>
    </source>
</evidence>
<dbReference type="GO" id="GO:0046872">
    <property type="term" value="F:metal ion binding"/>
    <property type="evidence" value="ECO:0007669"/>
    <property type="project" value="UniProtKB-KW"/>
</dbReference>
<dbReference type="Gene3D" id="3.30.2010.10">
    <property type="entry name" value="Metalloproteases ('zincins'), catalytic domain"/>
    <property type="match status" value="1"/>
</dbReference>
<dbReference type="Pfam" id="PF01435">
    <property type="entry name" value="Peptidase_M48"/>
    <property type="match status" value="1"/>
</dbReference>
<keyword evidence="9" id="KW-1185">Reference proteome</keyword>
<evidence type="ECO:0000256" key="1">
    <source>
        <dbReference type="ARBA" id="ARBA00022670"/>
    </source>
</evidence>
<organism evidence="8 9">
    <name type="scientific">Malassezia obtusa</name>
    <dbReference type="NCBI Taxonomy" id="76774"/>
    <lineage>
        <taxon>Eukaryota</taxon>
        <taxon>Fungi</taxon>
        <taxon>Dikarya</taxon>
        <taxon>Basidiomycota</taxon>
        <taxon>Ustilaginomycotina</taxon>
        <taxon>Malasseziomycetes</taxon>
        <taxon>Malasseziales</taxon>
        <taxon>Malasseziaceae</taxon>
        <taxon>Malassezia</taxon>
    </lineage>
</organism>
<dbReference type="GO" id="GO:0005743">
    <property type="term" value="C:mitochondrial inner membrane"/>
    <property type="evidence" value="ECO:0007669"/>
    <property type="project" value="TreeGrafter"/>
</dbReference>
<dbReference type="PANTHER" id="PTHR22726:SF1">
    <property type="entry name" value="METALLOENDOPEPTIDASE OMA1, MITOCHONDRIAL"/>
    <property type="match status" value="1"/>
</dbReference>
<dbReference type="InterPro" id="IPR051156">
    <property type="entry name" value="Mito/Outer_Membr_Metalloprot"/>
</dbReference>
<keyword evidence="2" id="KW-0479">Metal-binding</keyword>
<dbReference type="GO" id="GO:0006515">
    <property type="term" value="P:protein quality control for misfolded or incompletely synthesized proteins"/>
    <property type="evidence" value="ECO:0007669"/>
    <property type="project" value="TreeGrafter"/>
</dbReference>
<protein>
    <submittedName>
        <fullName evidence="8">Metalloendopeptidase</fullName>
    </submittedName>
</protein>
<comment type="cofactor">
    <cofactor evidence="6">
        <name>Zn(2+)</name>
        <dbReference type="ChEBI" id="CHEBI:29105"/>
    </cofactor>
    <text evidence="6">Binds 1 zinc ion per subunit.</text>
</comment>
<accession>A0AAF0E106</accession>
<keyword evidence="4 6" id="KW-0862">Zinc</keyword>
<evidence type="ECO:0000256" key="2">
    <source>
        <dbReference type="ARBA" id="ARBA00022723"/>
    </source>
</evidence>
<feature type="domain" description="Peptidase M48" evidence="7">
    <location>
        <begin position="181"/>
        <end position="353"/>
    </location>
</feature>
<evidence type="ECO:0000313" key="8">
    <source>
        <dbReference type="EMBL" id="WFD03811.1"/>
    </source>
</evidence>
<dbReference type="CDD" id="cd07331">
    <property type="entry name" value="M48C_Oma1_like"/>
    <property type="match status" value="1"/>
</dbReference>
<reference evidence="8" key="1">
    <citation type="submission" date="2023-03" db="EMBL/GenBank/DDBJ databases">
        <title>Mating type loci evolution in Malassezia.</title>
        <authorList>
            <person name="Coelho M.A."/>
        </authorList>
    </citation>
    <scope>NUCLEOTIDE SEQUENCE</scope>
    <source>
        <strain evidence="8">CBS 7876</strain>
    </source>
</reference>
<dbReference type="Proteomes" id="UP001214603">
    <property type="component" value="Chromosome 5"/>
</dbReference>
<gene>
    <name evidence="8" type="primary">OMA1</name>
    <name evidence="8" type="ORF">MOBT1_002505</name>
</gene>
<name>A0AAF0E106_9BASI</name>
<evidence type="ECO:0000259" key="7">
    <source>
        <dbReference type="Pfam" id="PF01435"/>
    </source>
</evidence>
<proteinExistence type="inferred from homology"/>
<evidence type="ECO:0000256" key="6">
    <source>
        <dbReference type="RuleBase" id="RU003983"/>
    </source>
</evidence>
<dbReference type="InterPro" id="IPR001915">
    <property type="entry name" value="Peptidase_M48"/>
</dbReference>
<dbReference type="PANTHER" id="PTHR22726">
    <property type="entry name" value="METALLOENDOPEPTIDASE OMA1"/>
    <property type="match status" value="1"/>
</dbReference>
<dbReference type="GO" id="GO:0034982">
    <property type="term" value="P:mitochondrial protein processing"/>
    <property type="evidence" value="ECO:0007669"/>
    <property type="project" value="TreeGrafter"/>
</dbReference>
<evidence type="ECO:0000256" key="3">
    <source>
        <dbReference type="ARBA" id="ARBA00022801"/>
    </source>
</evidence>
<keyword evidence="1 6" id="KW-0645">Protease</keyword>
<comment type="similarity">
    <text evidence="6">Belongs to the peptidase M48 family.</text>
</comment>
<evidence type="ECO:0000256" key="4">
    <source>
        <dbReference type="ARBA" id="ARBA00022833"/>
    </source>
</evidence>
<keyword evidence="5 6" id="KW-0482">Metalloprotease</keyword>
<dbReference type="EMBL" id="CP119938">
    <property type="protein sequence ID" value="WFD03811.1"/>
    <property type="molecule type" value="Genomic_DNA"/>
</dbReference>
<dbReference type="GO" id="GO:0004222">
    <property type="term" value="F:metalloendopeptidase activity"/>
    <property type="evidence" value="ECO:0007669"/>
    <property type="project" value="InterPro"/>
</dbReference>
<keyword evidence="3 6" id="KW-0378">Hydrolase</keyword>